<evidence type="ECO:0008006" key="3">
    <source>
        <dbReference type="Google" id="ProtNLM"/>
    </source>
</evidence>
<evidence type="ECO:0000313" key="1">
    <source>
        <dbReference type="EMBL" id="EMY79931.1"/>
    </source>
</evidence>
<proteinExistence type="predicted"/>
<reference evidence="1 2" key="1">
    <citation type="journal article" date="2014" name="Genome Biol. Evol.">
        <title>Extensive gene acquisition in the extremely psychrophilic bacterial species Psychroflexus torquis and the link to sea-ice ecosystem specialism.</title>
        <authorList>
            <person name="Feng S."/>
            <person name="Powell S.M."/>
            <person name="Wilson R."/>
            <person name="Bowman J.P."/>
        </authorList>
    </citation>
    <scope>NUCLEOTIDE SEQUENCE [LARGE SCALE GENOMIC DNA]</scope>
    <source>
        <strain evidence="1 2">ACAM 44</strain>
    </source>
</reference>
<gene>
    <name evidence="1" type="ORF">pgond44_14488</name>
</gene>
<comment type="caution">
    <text evidence="1">The sequence shown here is derived from an EMBL/GenBank/DDBJ whole genome shotgun (WGS) entry which is preliminary data.</text>
</comment>
<organism evidence="1 2">
    <name type="scientific">Psychroflexus gondwanensis ACAM 44</name>
    <dbReference type="NCBI Taxonomy" id="1189619"/>
    <lineage>
        <taxon>Bacteria</taxon>
        <taxon>Pseudomonadati</taxon>
        <taxon>Bacteroidota</taxon>
        <taxon>Flavobacteriia</taxon>
        <taxon>Flavobacteriales</taxon>
        <taxon>Flavobacteriaceae</taxon>
        <taxon>Psychroflexus</taxon>
    </lineage>
</organism>
<dbReference type="AlphaFoldDB" id="N1WI42"/>
<sequence length="287" mass="33170">MKSYTLLTIIIINGLFSLAFANEENTSENLSKRKPINYTIILDLSDRVLNQNQLSYDFAQIELIFKKFKKKAKQNLIITSKDRFVLKIIPQKGSSLDLNYYENILQLRLDQLSIKDKNKRLEKLESILTSTLEKLKKEAVLGKKHSDYAGVDLWSFLNNNKENLTSAGYDNTIIIMTDGYLDFENNNHVIEQNNHFTGTNFLKDLNGNDWKLEAKNKDIGILPISLDFKATWIVTGIKSKEASDLYQISKVKYFWNKWIKQSANTHPLFINYSTKSQILSELNSIIN</sequence>
<dbReference type="EMBL" id="APLF01000026">
    <property type="protein sequence ID" value="EMY79931.1"/>
    <property type="molecule type" value="Genomic_DNA"/>
</dbReference>
<dbReference type="RefSeq" id="WP_003445124.1">
    <property type="nucleotide sequence ID" value="NZ_APLF01000026.1"/>
</dbReference>
<name>N1WI42_9FLAO</name>
<dbReference type="eggNOG" id="ENOG502ZA8E">
    <property type="taxonomic scope" value="Bacteria"/>
</dbReference>
<dbReference type="Proteomes" id="UP000012317">
    <property type="component" value="Unassembled WGS sequence"/>
</dbReference>
<keyword evidence="2" id="KW-1185">Reference proteome</keyword>
<protein>
    <recommendedName>
        <fullName evidence="3">VWFA domain-containing protein</fullName>
    </recommendedName>
</protein>
<dbReference type="STRING" id="1189619.pgond44_14488"/>
<accession>N1WI42</accession>
<evidence type="ECO:0000313" key="2">
    <source>
        <dbReference type="Proteomes" id="UP000012317"/>
    </source>
</evidence>